<keyword evidence="7 11" id="KW-0378">Hydrolase</keyword>
<dbReference type="EC" id="3.5.1.28" evidence="4"/>
<dbReference type="eggNOG" id="COG0860">
    <property type="taxonomic scope" value="Bacteria"/>
</dbReference>
<evidence type="ECO:0000256" key="3">
    <source>
        <dbReference type="ARBA" id="ARBA00010860"/>
    </source>
</evidence>
<dbReference type="GO" id="GO:0071555">
    <property type="term" value="P:cell wall organization"/>
    <property type="evidence" value="ECO:0007669"/>
    <property type="project" value="UniProtKB-KW"/>
</dbReference>
<keyword evidence="8" id="KW-0961">Cell wall biogenesis/degradation</keyword>
<organism evidence="11 12">
    <name type="scientific">Sideroxydans lithotrophicus (strain ES-1)</name>
    <dbReference type="NCBI Taxonomy" id="580332"/>
    <lineage>
        <taxon>Bacteria</taxon>
        <taxon>Pseudomonadati</taxon>
        <taxon>Pseudomonadota</taxon>
        <taxon>Betaproteobacteria</taxon>
        <taxon>Nitrosomonadales</taxon>
        <taxon>Gallionellaceae</taxon>
        <taxon>Sideroxydans</taxon>
    </lineage>
</organism>
<evidence type="ECO:0000313" key="12">
    <source>
        <dbReference type="Proteomes" id="UP000001625"/>
    </source>
</evidence>
<sequence precursor="true">MLERALRLTALLCLLWIHTAFAGIAVSAARIWPAQDYTRLTLESKQPILYNLFTLSNPERLVIDLEDIDITPALNELSGKIGKDDPYIKSVRVGRFKAGVVRLVLDLKAQVKPQLFSLQPVGDYGYRLVLDVYPLVAVDPLMQLAQQGETKLAASEPAAATSSVDAVPANPSLAMPSEPVAKPMPPARTEFSNRVLLIAVDAGHGGEDPGARGRRGTHEKDVTLAIARKLKAQIDDTPGMRAILIRDGDYFIPLGMRVEKARKAHADLFVSIHADAFVRSSAHGSSVFALSEHGATSASARWLAKKENEADLIGGVNLAVKDPYLARTLLDLSQTATITDSLKLARQVLRELGGVNSLHRGHVEQAGFAVLKSPDTPSILVETAFISNPKEELKLKDEGYQEKIAQAILGGLKHYFALNPALSKPRMAQSD</sequence>
<dbReference type="Pfam" id="PF01520">
    <property type="entry name" value="Amidase_3"/>
    <property type="match status" value="1"/>
</dbReference>
<feature type="domain" description="MurNAc-LAA" evidence="10">
    <location>
        <begin position="258"/>
        <end position="413"/>
    </location>
</feature>
<dbReference type="InterPro" id="IPR002508">
    <property type="entry name" value="MurNAc-LAA_cat"/>
</dbReference>
<evidence type="ECO:0000256" key="5">
    <source>
        <dbReference type="ARBA" id="ARBA00022729"/>
    </source>
</evidence>
<dbReference type="Gene3D" id="3.40.630.40">
    <property type="entry name" value="Zn-dependent exopeptidases"/>
    <property type="match status" value="1"/>
</dbReference>
<dbReference type="EMBL" id="CP001965">
    <property type="protein sequence ID" value="ADE11416.1"/>
    <property type="molecule type" value="Genomic_DNA"/>
</dbReference>
<dbReference type="HOGENOM" id="CLU_014322_2_2_4"/>
<keyword evidence="5" id="KW-0732">Signal</keyword>
<dbReference type="CDD" id="cd02696">
    <property type="entry name" value="MurNAc-LAA"/>
    <property type="match status" value="1"/>
</dbReference>
<keyword evidence="6" id="KW-0574">Periplasm</keyword>
<evidence type="ECO:0000313" key="11">
    <source>
        <dbReference type="EMBL" id="ADE11416.1"/>
    </source>
</evidence>
<dbReference type="RefSeq" id="WP_013029314.1">
    <property type="nucleotide sequence ID" value="NC_013959.1"/>
</dbReference>
<comment type="similarity">
    <text evidence="3">Belongs to the N-acetylmuramoyl-L-alanine amidase 3 family.</text>
</comment>
<dbReference type="SUPFAM" id="SSF53187">
    <property type="entry name" value="Zn-dependent exopeptidases"/>
    <property type="match status" value="1"/>
</dbReference>
<comment type="catalytic activity">
    <reaction evidence="1">
        <text>Hydrolyzes the link between N-acetylmuramoyl residues and L-amino acid residues in certain cell-wall glycopeptides.</text>
        <dbReference type="EC" id="3.5.1.28"/>
    </reaction>
</comment>
<dbReference type="Gene3D" id="2.60.40.3500">
    <property type="match status" value="1"/>
</dbReference>
<dbReference type="InterPro" id="IPR021731">
    <property type="entry name" value="AMIN_dom"/>
</dbReference>
<dbReference type="STRING" id="580332.Slit_1178"/>
<dbReference type="Proteomes" id="UP000001625">
    <property type="component" value="Chromosome"/>
</dbReference>
<protein>
    <recommendedName>
        <fullName evidence="9">N-acetylmuramoyl-L-alanine amidase AmiC</fullName>
        <ecNumber evidence="4">3.5.1.28</ecNumber>
    </recommendedName>
</protein>
<keyword evidence="12" id="KW-1185">Reference proteome</keyword>
<dbReference type="OrthoDB" id="9806267at2"/>
<dbReference type="SMART" id="SM00646">
    <property type="entry name" value="Ami_3"/>
    <property type="match status" value="1"/>
</dbReference>
<evidence type="ECO:0000256" key="8">
    <source>
        <dbReference type="ARBA" id="ARBA00023316"/>
    </source>
</evidence>
<dbReference type="GO" id="GO:0008745">
    <property type="term" value="F:N-acetylmuramoyl-L-alanine amidase activity"/>
    <property type="evidence" value="ECO:0007669"/>
    <property type="project" value="UniProtKB-EC"/>
</dbReference>
<evidence type="ECO:0000256" key="7">
    <source>
        <dbReference type="ARBA" id="ARBA00022801"/>
    </source>
</evidence>
<evidence type="ECO:0000259" key="10">
    <source>
        <dbReference type="SMART" id="SM00646"/>
    </source>
</evidence>
<evidence type="ECO:0000256" key="6">
    <source>
        <dbReference type="ARBA" id="ARBA00022764"/>
    </source>
</evidence>
<dbReference type="FunFam" id="3.40.630.40:FF:000001">
    <property type="entry name" value="N-acetylmuramoyl-L-alanine amidase"/>
    <property type="match status" value="1"/>
</dbReference>
<proteinExistence type="inferred from homology"/>
<evidence type="ECO:0000256" key="4">
    <source>
        <dbReference type="ARBA" id="ARBA00011901"/>
    </source>
</evidence>
<dbReference type="Pfam" id="PF11741">
    <property type="entry name" value="AMIN"/>
    <property type="match status" value="1"/>
</dbReference>
<gene>
    <name evidence="11" type="ordered locus">Slit_1178</name>
</gene>
<dbReference type="InterPro" id="IPR050695">
    <property type="entry name" value="N-acetylmuramoyl_amidase_3"/>
</dbReference>
<dbReference type="KEGG" id="slt:Slit_1178"/>
<dbReference type="GO" id="GO:0030288">
    <property type="term" value="C:outer membrane-bounded periplasmic space"/>
    <property type="evidence" value="ECO:0007669"/>
    <property type="project" value="TreeGrafter"/>
</dbReference>
<dbReference type="GO" id="GO:0009253">
    <property type="term" value="P:peptidoglycan catabolic process"/>
    <property type="evidence" value="ECO:0007669"/>
    <property type="project" value="InterPro"/>
</dbReference>
<accession>D5CR30</accession>
<dbReference type="PANTHER" id="PTHR30404">
    <property type="entry name" value="N-ACETYLMURAMOYL-L-ALANINE AMIDASE"/>
    <property type="match status" value="1"/>
</dbReference>
<evidence type="ECO:0000256" key="9">
    <source>
        <dbReference type="ARBA" id="ARBA00074581"/>
    </source>
</evidence>
<comment type="subcellular location">
    <subcellularLocation>
        <location evidence="2">Periplasm</location>
    </subcellularLocation>
</comment>
<evidence type="ECO:0000256" key="2">
    <source>
        <dbReference type="ARBA" id="ARBA00004418"/>
    </source>
</evidence>
<reference evidence="11 12" key="1">
    <citation type="submission" date="2010-03" db="EMBL/GenBank/DDBJ databases">
        <title>Complete sequence of Sideroxydans lithotrophicus ES-1.</title>
        <authorList>
            <consortium name="US DOE Joint Genome Institute"/>
            <person name="Lucas S."/>
            <person name="Copeland A."/>
            <person name="Lapidus A."/>
            <person name="Cheng J.-F."/>
            <person name="Bruce D."/>
            <person name="Goodwin L."/>
            <person name="Pitluck S."/>
            <person name="Munk A.C."/>
            <person name="Detter J.C."/>
            <person name="Han C."/>
            <person name="Tapia R."/>
            <person name="Larimer F."/>
            <person name="Land M."/>
            <person name="Hauser L."/>
            <person name="Kyrpides N."/>
            <person name="Ivanova N."/>
            <person name="Emerson D."/>
            <person name="Woyke T."/>
        </authorList>
    </citation>
    <scope>NUCLEOTIDE SEQUENCE [LARGE SCALE GENOMIC DNA]</scope>
    <source>
        <strain evidence="11 12">ES-1</strain>
    </source>
</reference>
<evidence type="ECO:0000256" key="1">
    <source>
        <dbReference type="ARBA" id="ARBA00001561"/>
    </source>
</evidence>
<dbReference type="AlphaFoldDB" id="D5CR30"/>
<dbReference type="PANTHER" id="PTHR30404:SF0">
    <property type="entry name" value="N-ACETYLMURAMOYL-L-ALANINE AMIDASE AMIC"/>
    <property type="match status" value="1"/>
</dbReference>
<name>D5CR30_SIDLE</name>